<reference evidence="1 2" key="1">
    <citation type="submission" date="2019-03" db="EMBL/GenBank/DDBJ databases">
        <title>Genomic Encyclopedia of Archaeal and Bacterial Type Strains, Phase II (KMG-II): from individual species to whole genera.</title>
        <authorList>
            <person name="Goeker M."/>
        </authorList>
    </citation>
    <scope>NUCLEOTIDE SEQUENCE [LARGE SCALE GENOMIC DNA]</scope>
    <source>
        <strain evidence="1 2">DSM 19035</strain>
    </source>
</reference>
<proteinExistence type="predicted"/>
<dbReference type="InterPro" id="IPR007351">
    <property type="entry name" value="YjbR"/>
</dbReference>
<dbReference type="InterPro" id="IPR058532">
    <property type="entry name" value="YjbR/MT2646/Rv2570-like"/>
</dbReference>
<evidence type="ECO:0000313" key="2">
    <source>
        <dbReference type="Proteomes" id="UP000295620"/>
    </source>
</evidence>
<dbReference type="Proteomes" id="UP000295620">
    <property type="component" value="Unassembled WGS sequence"/>
</dbReference>
<dbReference type="OrthoDB" id="9789813at2"/>
<organism evidence="1 2">
    <name type="scientific">Pedobacter metabolipauper</name>
    <dbReference type="NCBI Taxonomy" id="425513"/>
    <lineage>
        <taxon>Bacteria</taxon>
        <taxon>Pseudomonadati</taxon>
        <taxon>Bacteroidota</taxon>
        <taxon>Sphingobacteriia</taxon>
        <taxon>Sphingobacteriales</taxon>
        <taxon>Sphingobacteriaceae</taxon>
        <taxon>Pedobacter</taxon>
    </lineage>
</organism>
<dbReference type="PANTHER" id="PTHR35145:SF1">
    <property type="entry name" value="CYTOPLASMIC PROTEIN"/>
    <property type="match status" value="1"/>
</dbReference>
<dbReference type="PANTHER" id="PTHR35145">
    <property type="entry name" value="CYTOPLASMIC PROTEIN-RELATED"/>
    <property type="match status" value="1"/>
</dbReference>
<dbReference type="GO" id="GO:0003677">
    <property type="term" value="F:DNA binding"/>
    <property type="evidence" value="ECO:0007669"/>
    <property type="project" value="UniProtKB-KW"/>
</dbReference>
<evidence type="ECO:0000313" key="1">
    <source>
        <dbReference type="EMBL" id="TDQ06911.1"/>
    </source>
</evidence>
<protein>
    <submittedName>
        <fullName evidence="1">Putative DNA-binding protein (MmcQ/YjbR family)</fullName>
    </submittedName>
</protein>
<dbReference type="EMBL" id="SNYC01000007">
    <property type="protein sequence ID" value="TDQ06911.1"/>
    <property type="molecule type" value="Genomic_DNA"/>
</dbReference>
<dbReference type="AlphaFoldDB" id="A0A4R6SQ82"/>
<dbReference type="RefSeq" id="WP_133577739.1">
    <property type="nucleotide sequence ID" value="NZ_SNYC01000007.1"/>
</dbReference>
<accession>A0A4R6SQ82</accession>
<gene>
    <name evidence="1" type="ORF">ATK78_3924</name>
</gene>
<dbReference type="Gene3D" id="3.90.1150.30">
    <property type="match status" value="1"/>
</dbReference>
<dbReference type="SUPFAM" id="SSF142906">
    <property type="entry name" value="YjbR-like"/>
    <property type="match status" value="1"/>
</dbReference>
<name>A0A4R6SQ82_9SPHI</name>
<keyword evidence="2" id="KW-1185">Reference proteome</keyword>
<sequence>MDIETFRDFCLSLKGTTEDLKWGDNLCFMVEGKIFVIASLDSGGLALKCDPDHFDALVSRDGISQGYHLAKRHWISLENLEVTSDNELKKLINTSRALVISKLSKKLQQQYSVGA</sequence>
<dbReference type="Pfam" id="PF04237">
    <property type="entry name" value="YjbR"/>
    <property type="match status" value="1"/>
</dbReference>
<keyword evidence="1" id="KW-0238">DNA-binding</keyword>
<dbReference type="InterPro" id="IPR038056">
    <property type="entry name" value="YjbR-like_sf"/>
</dbReference>
<comment type="caution">
    <text evidence="1">The sequence shown here is derived from an EMBL/GenBank/DDBJ whole genome shotgun (WGS) entry which is preliminary data.</text>
</comment>